<dbReference type="GO" id="GO:0005987">
    <property type="term" value="P:sucrose catabolic process"/>
    <property type="evidence" value="ECO:0007669"/>
    <property type="project" value="TreeGrafter"/>
</dbReference>
<feature type="domain" description="Glycosyl hydrolase family 32 C-terminal" evidence="6">
    <location>
        <begin position="503"/>
        <end position="562"/>
    </location>
</feature>
<dbReference type="AlphaFoldDB" id="A0AA49GTK4"/>
<protein>
    <submittedName>
        <fullName evidence="7">Glycoside hydrolase family 32 protein</fullName>
    </submittedName>
</protein>
<dbReference type="Pfam" id="PF00251">
    <property type="entry name" value="Glyco_hydro_32N"/>
    <property type="match status" value="1"/>
</dbReference>
<keyword evidence="3 4" id="KW-0326">Glycosidase</keyword>
<feature type="domain" description="Glycosyl hydrolase family 32 N-terminal" evidence="5">
    <location>
        <begin position="134"/>
        <end position="425"/>
    </location>
</feature>
<dbReference type="Gene3D" id="2.60.120.560">
    <property type="entry name" value="Exo-inulinase, domain 1"/>
    <property type="match status" value="1"/>
</dbReference>
<dbReference type="InterPro" id="IPR023296">
    <property type="entry name" value="Glyco_hydro_beta-prop_sf"/>
</dbReference>
<gene>
    <name evidence="7" type="ORF">K4G66_08975</name>
</gene>
<evidence type="ECO:0000259" key="6">
    <source>
        <dbReference type="Pfam" id="PF08244"/>
    </source>
</evidence>
<dbReference type="Gene3D" id="2.115.10.20">
    <property type="entry name" value="Glycosyl hydrolase domain, family 43"/>
    <property type="match status" value="1"/>
</dbReference>
<evidence type="ECO:0000256" key="2">
    <source>
        <dbReference type="ARBA" id="ARBA00022801"/>
    </source>
</evidence>
<proteinExistence type="inferred from homology"/>
<dbReference type="InterPro" id="IPR013148">
    <property type="entry name" value="Glyco_hydro_32_N"/>
</dbReference>
<dbReference type="GO" id="GO:0004575">
    <property type="term" value="F:sucrose alpha-glucosidase activity"/>
    <property type="evidence" value="ECO:0007669"/>
    <property type="project" value="TreeGrafter"/>
</dbReference>
<dbReference type="CDD" id="cd18622">
    <property type="entry name" value="GH32_Inu-like"/>
    <property type="match status" value="1"/>
</dbReference>
<evidence type="ECO:0000256" key="1">
    <source>
        <dbReference type="ARBA" id="ARBA00009902"/>
    </source>
</evidence>
<name>A0AA49GTK4_9BACT</name>
<dbReference type="Pfam" id="PF08244">
    <property type="entry name" value="Glyco_hydro_32C"/>
    <property type="match status" value="1"/>
</dbReference>
<comment type="similarity">
    <text evidence="1 4">Belongs to the glycosyl hydrolase 32 family.</text>
</comment>
<dbReference type="InterPro" id="IPR001362">
    <property type="entry name" value="Glyco_hydro_32"/>
</dbReference>
<dbReference type="PANTHER" id="PTHR42800:SF1">
    <property type="entry name" value="EXOINULINASE INUD (AFU_ORTHOLOGUE AFUA_5G00480)"/>
    <property type="match status" value="1"/>
</dbReference>
<dbReference type="SUPFAM" id="SSF75005">
    <property type="entry name" value="Arabinanase/levansucrase/invertase"/>
    <property type="match status" value="1"/>
</dbReference>
<keyword evidence="2 4" id="KW-0378">Hydrolase</keyword>
<sequence length="572" mass="65320">MKHLLISLCLCGLGFTINTNLYGQANTREINIKQGQTYLNFPVDESNQLRKVRIMHEGKVLDEFTLRLADTEPDFWTFFNVAPYQGEAITLEMEETDAQAEDVAPQGGLSKVYADANFPGQENIYQETLRPQVHFSSQRGWHNDPNGLIYYEDEYHLFYQHNPFGWSWGNMHWGHAVSKDLLHWKELPDALYTPTHEDMAFSGSAVLDPQNTAGFRKNGIDPLIAVYTSTGRGECLALSYDNGRTFEDYEGNPVVKHRGRDPKVFWYEPGNHWVMVLYDESKTKELSDGEEAMIRQHVMYTSPDLKDWTYQSNISGLFECPELFEMTVEGESGTTKWVMYGADGKYLVGDFDGKKFTIEQNAKNYDYGQAFYASQLYNNIPESDGRHIQIGWGRGIDLEGMPFNQCMTFPTQLSLKSTFDGYRLCPRPVTEIASLHQDEKVMENIILKGDTSFMAPVKGDLLHIVAEFECGDSRDFGMNINGYELVYNNLFREFKGENYPAFEGETLKVEVIVDKAIIEVFVNDGELYFVDPLNSVEAEKGIKVFANGGGDEKTILKKLEMYQLESVWSENM</sequence>
<evidence type="ECO:0000256" key="3">
    <source>
        <dbReference type="ARBA" id="ARBA00023295"/>
    </source>
</evidence>
<dbReference type="PANTHER" id="PTHR42800">
    <property type="entry name" value="EXOINULINASE INUD (AFU_ORTHOLOGUE AFUA_5G00480)"/>
    <property type="match status" value="1"/>
</dbReference>
<dbReference type="SUPFAM" id="SSF49899">
    <property type="entry name" value="Concanavalin A-like lectins/glucanases"/>
    <property type="match status" value="1"/>
</dbReference>
<dbReference type="InterPro" id="IPR013320">
    <property type="entry name" value="ConA-like_dom_sf"/>
</dbReference>
<reference evidence="7" key="2">
    <citation type="journal article" date="2024" name="Antonie Van Leeuwenhoek">
        <title>Roseihalotalea indica gen. nov., sp. nov., a halophilic Bacteroidetes from mesopelagic Southwest Indian Ocean with higher carbohydrate metabolic potential.</title>
        <authorList>
            <person name="Chen B."/>
            <person name="Zhang M."/>
            <person name="Lin D."/>
            <person name="Ye J."/>
            <person name="Tang K."/>
        </authorList>
    </citation>
    <scope>NUCLEOTIDE SEQUENCE</scope>
    <source>
        <strain evidence="7">TK19036</strain>
    </source>
</reference>
<evidence type="ECO:0000259" key="5">
    <source>
        <dbReference type="Pfam" id="PF00251"/>
    </source>
</evidence>
<dbReference type="EMBL" id="CP120682">
    <property type="protein sequence ID" value="WKN38835.1"/>
    <property type="molecule type" value="Genomic_DNA"/>
</dbReference>
<dbReference type="InterPro" id="IPR013189">
    <property type="entry name" value="Glyco_hydro_32_C"/>
</dbReference>
<reference evidence="7" key="1">
    <citation type="journal article" date="2023" name="Comput. Struct. Biotechnol. J.">
        <title>Discovery of a novel marine Bacteroidetes with a rich repertoire of carbohydrate-active enzymes.</title>
        <authorList>
            <person name="Chen B."/>
            <person name="Liu G."/>
            <person name="Chen Q."/>
            <person name="Wang H."/>
            <person name="Liu L."/>
            <person name="Tang K."/>
        </authorList>
    </citation>
    <scope>NUCLEOTIDE SEQUENCE</scope>
    <source>
        <strain evidence="7">TK19036</strain>
    </source>
</reference>
<evidence type="ECO:0000313" key="7">
    <source>
        <dbReference type="EMBL" id="WKN38835.1"/>
    </source>
</evidence>
<accession>A0AA49GTK4</accession>
<evidence type="ECO:0000256" key="4">
    <source>
        <dbReference type="RuleBase" id="RU362110"/>
    </source>
</evidence>
<dbReference type="GO" id="GO:0005737">
    <property type="term" value="C:cytoplasm"/>
    <property type="evidence" value="ECO:0007669"/>
    <property type="project" value="TreeGrafter"/>
</dbReference>
<organism evidence="7">
    <name type="scientific">Roseihalotalea indica</name>
    <dbReference type="NCBI Taxonomy" id="2867963"/>
    <lineage>
        <taxon>Bacteria</taxon>
        <taxon>Pseudomonadati</taxon>
        <taxon>Bacteroidota</taxon>
        <taxon>Cytophagia</taxon>
        <taxon>Cytophagales</taxon>
        <taxon>Catalimonadaceae</taxon>
        <taxon>Roseihalotalea</taxon>
    </lineage>
</organism>
<dbReference type="SMART" id="SM00640">
    <property type="entry name" value="Glyco_32"/>
    <property type="match status" value="1"/>
</dbReference>